<keyword evidence="5" id="KW-1185">Reference proteome</keyword>
<dbReference type="InterPro" id="IPR001911">
    <property type="entry name" value="Ribosomal_bS21"/>
</dbReference>
<accession>A0A7J6XAQ6</accession>
<dbReference type="GO" id="GO:0003735">
    <property type="term" value="F:structural constituent of ribosome"/>
    <property type="evidence" value="ECO:0007669"/>
    <property type="project" value="InterPro"/>
</dbReference>
<dbReference type="OrthoDB" id="1713251at2759"/>
<dbReference type="PANTHER" id="PTHR37228">
    <property type="entry name" value="RIBOSOMAL PROTEIN S21 FAMILY PROTEIN"/>
    <property type="match status" value="1"/>
</dbReference>
<evidence type="ECO:0000313" key="4">
    <source>
        <dbReference type="EMBL" id="KAF5206553.1"/>
    </source>
</evidence>
<keyword evidence="3" id="KW-0687">Ribonucleoprotein</keyword>
<dbReference type="GO" id="GO:1990904">
    <property type="term" value="C:ribonucleoprotein complex"/>
    <property type="evidence" value="ECO:0007669"/>
    <property type="project" value="UniProtKB-KW"/>
</dbReference>
<gene>
    <name evidence="4" type="ORF">FRX31_003858</name>
</gene>
<reference evidence="4 5" key="1">
    <citation type="submission" date="2020-06" db="EMBL/GenBank/DDBJ databases">
        <title>Transcriptomic and genomic resources for Thalictrum thalictroides and T. hernandezii: Facilitating candidate gene discovery in an emerging model plant lineage.</title>
        <authorList>
            <person name="Arias T."/>
            <person name="Riano-Pachon D.M."/>
            <person name="Di Stilio V.S."/>
        </authorList>
    </citation>
    <scope>NUCLEOTIDE SEQUENCE [LARGE SCALE GENOMIC DNA]</scope>
    <source>
        <strain evidence="5">cv. WT478/WT964</strain>
        <tissue evidence="4">Leaves</tissue>
    </source>
</reference>
<protein>
    <submittedName>
        <fullName evidence="4">Ribosomal protein s21 family protein</fullName>
    </submittedName>
</protein>
<proteinExistence type="inferred from homology"/>
<dbReference type="PANTHER" id="PTHR37228:SF1">
    <property type="entry name" value="RIBOSOMAL PROTEIN S21 FAMILY PROTEIN"/>
    <property type="match status" value="1"/>
</dbReference>
<comment type="caution">
    <text evidence="4">The sequence shown here is derived from an EMBL/GenBank/DDBJ whole genome shotgun (WGS) entry which is preliminary data.</text>
</comment>
<evidence type="ECO:0000313" key="5">
    <source>
        <dbReference type="Proteomes" id="UP000554482"/>
    </source>
</evidence>
<dbReference type="GO" id="GO:0005840">
    <property type="term" value="C:ribosome"/>
    <property type="evidence" value="ECO:0007669"/>
    <property type="project" value="UniProtKB-KW"/>
</dbReference>
<dbReference type="AlphaFoldDB" id="A0A7J6XAQ6"/>
<evidence type="ECO:0000256" key="3">
    <source>
        <dbReference type="ARBA" id="ARBA00023274"/>
    </source>
</evidence>
<dbReference type="Pfam" id="PF01165">
    <property type="entry name" value="Ribosomal_S21"/>
    <property type="match status" value="1"/>
</dbReference>
<dbReference type="Proteomes" id="UP000554482">
    <property type="component" value="Unassembled WGS sequence"/>
</dbReference>
<organism evidence="4 5">
    <name type="scientific">Thalictrum thalictroides</name>
    <name type="common">Rue-anemone</name>
    <name type="synonym">Anemone thalictroides</name>
    <dbReference type="NCBI Taxonomy" id="46969"/>
    <lineage>
        <taxon>Eukaryota</taxon>
        <taxon>Viridiplantae</taxon>
        <taxon>Streptophyta</taxon>
        <taxon>Embryophyta</taxon>
        <taxon>Tracheophyta</taxon>
        <taxon>Spermatophyta</taxon>
        <taxon>Magnoliopsida</taxon>
        <taxon>Ranunculales</taxon>
        <taxon>Ranunculaceae</taxon>
        <taxon>Thalictroideae</taxon>
        <taxon>Thalictrum</taxon>
    </lineage>
</organism>
<dbReference type="GO" id="GO:0006412">
    <property type="term" value="P:translation"/>
    <property type="evidence" value="ECO:0007669"/>
    <property type="project" value="InterPro"/>
</dbReference>
<name>A0A7J6XAQ6_THATH</name>
<evidence type="ECO:0000256" key="2">
    <source>
        <dbReference type="ARBA" id="ARBA00022980"/>
    </source>
</evidence>
<comment type="similarity">
    <text evidence="1">Belongs to the bacterial ribosomal protein bS21 family.</text>
</comment>
<evidence type="ECO:0000256" key="1">
    <source>
        <dbReference type="ARBA" id="ARBA00006640"/>
    </source>
</evidence>
<sequence>MNSIAKQACNFLKNSNTTSSLHGKQQQFQQLRGIQVSVRNNNLDQALTLMERRMRQSGMERLIKSYSMRTHHIKNSEKRILAQKGLQRKLKSQDLARKLQSILIKKVRGI</sequence>
<keyword evidence="2 4" id="KW-0689">Ribosomal protein</keyword>
<dbReference type="EMBL" id="JABWDY010002570">
    <property type="protein sequence ID" value="KAF5206553.1"/>
    <property type="molecule type" value="Genomic_DNA"/>
</dbReference>